<feature type="domain" description="Exoribonuclease phosphorolytic" evidence="2">
    <location>
        <begin position="14"/>
        <end position="142"/>
    </location>
</feature>
<dbReference type="EMBL" id="CM000642">
    <property type="protein sequence ID" value="EED91989.1"/>
    <property type="molecule type" value="Genomic_DNA"/>
</dbReference>
<dbReference type="eggNOG" id="KOG1068">
    <property type="taxonomic scope" value="Eukaryota"/>
</dbReference>
<reference evidence="3 4" key="1">
    <citation type="journal article" date="2004" name="Science">
        <title>The genome of the diatom Thalassiosira pseudonana: ecology, evolution, and metabolism.</title>
        <authorList>
            <person name="Armbrust E.V."/>
            <person name="Berges J.A."/>
            <person name="Bowler C."/>
            <person name="Green B.R."/>
            <person name="Martinez D."/>
            <person name="Putnam N.H."/>
            <person name="Zhou S."/>
            <person name="Allen A.E."/>
            <person name="Apt K.E."/>
            <person name="Bechner M."/>
            <person name="Brzezinski M.A."/>
            <person name="Chaal B.K."/>
            <person name="Chiovitti A."/>
            <person name="Davis A.K."/>
            <person name="Demarest M.S."/>
            <person name="Detter J.C."/>
            <person name="Glavina T."/>
            <person name="Goodstein D."/>
            <person name="Hadi M.Z."/>
            <person name="Hellsten U."/>
            <person name="Hildebrand M."/>
            <person name="Jenkins B.D."/>
            <person name="Jurka J."/>
            <person name="Kapitonov V.V."/>
            <person name="Kroger N."/>
            <person name="Lau W.W."/>
            <person name="Lane T.W."/>
            <person name="Larimer F.W."/>
            <person name="Lippmeier J.C."/>
            <person name="Lucas S."/>
            <person name="Medina M."/>
            <person name="Montsant A."/>
            <person name="Obornik M."/>
            <person name="Parker M.S."/>
            <person name="Palenik B."/>
            <person name="Pazour G.J."/>
            <person name="Richardson P.M."/>
            <person name="Rynearson T.A."/>
            <person name="Saito M.A."/>
            <person name="Schwartz D.C."/>
            <person name="Thamatrakoln K."/>
            <person name="Valentin K."/>
            <person name="Vardi A."/>
            <person name="Wilkerson F.P."/>
            <person name="Rokhsar D.S."/>
        </authorList>
    </citation>
    <scope>NUCLEOTIDE SEQUENCE [LARGE SCALE GENOMIC DNA]</scope>
    <source>
        <strain evidence="3 4">CCMP1335</strain>
    </source>
</reference>
<evidence type="ECO:0000313" key="3">
    <source>
        <dbReference type="EMBL" id="EED91989.1"/>
    </source>
</evidence>
<dbReference type="PaxDb" id="35128-Thaps40733"/>
<gene>
    <name evidence="3" type="ORF">THAPSDRAFT_40733</name>
</gene>
<dbReference type="GO" id="GO:0071051">
    <property type="term" value="P:poly(A)-dependent snoRNA 3'-end processing"/>
    <property type="evidence" value="ECO:0000318"/>
    <property type="project" value="GO_Central"/>
</dbReference>
<dbReference type="GO" id="GO:0034475">
    <property type="term" value="P:U4 snRNA 3'-end processing"/>
    <property type="evidence" value="ECO:0000318"/>
    <property type="project" value="GO_Central"/>
</dbReference>
<proteinExistence type="inferred from homology"/>
<dbReference type="InterPro" id="IPR027408">
    <property type="entry name" value="PNPase/RNase_PH_dom_sf"/>
</dbReference>
<dbReference type="RefSeq" id="XP_002290237.1">
    <property type="nucleotide sequence ID" value="XM_002290201.1"/>
</dbReference>
<evidence type="ECO:0000256" key="1">
    <source>
        <dbReference type="ARBA" id="ARBA00006678"/>
    </source>
</evidence>
<dbReference type="GO" id="GO:0071028">
    <property type="term" value="P:nuclear mRNA surveillance"/>
    <property type="evidence" value="ECO:0000318"/>
    <property type="project" value="GO_Central"/>
</dbReference>
<dbReference type="PANTHER" id="PTHR11953">
    <property type="entry name" value="EXOSOME COMPLEX COMPONENT"/>
    <property type="match status" value="1"/>
</dbReference>
<accession>B8C2Q7</accession>
<dbReference type="InterPro" id="IPR050080">
    <property type="entry name" value="RNase_PH"/>
</dbReference>
<dbReference type="KEGG" id="tps:THAPSDRAFT_40733"/>
<dbReference type="AlphaFoldDB" id="B8C2Q7"/>
<dbReference type="GeneID" id="7450036"/>
<dbReference type="InParanoid" id="B8C2Q7"/>
<dbReference type="GO" id="GO:0000176">
    <property type="term" value="C:nuclear exosome (RNase complex)"/>
    <property type="evidence" value="ECO:0000318"/>
    <property type="project" value="GO_Central"/>
</dbReference>
<dbReference type="Gene3D" id="3.30.230.70">
    <property type="entry name" value="GHMP Kinase, N-terminal domain"/>
    <property type="match status" value="1"/>
</dbReference>
<keyword evidence="4" id="KW-1185">Reference proteome</keyword>
<dbReference type="OMA" id="CGNTHIM"/>
<feature type="non-terminal residue" evidence="3">
    <location>
        <position position="145"/>
    </location>
</feature>
<dbReference type="GO" id="GO:0016075">
    <property type="term" value="P:rRNA catabolic process"/>
    <property type="evidence" value="ECO:0000318"/>
    <property type="project" value="GO_Central"/>
</dbReference>
<dbReference type="Pfam" id="PF01138">
    <property type="entry name" value="RNase_PH"/>
    <property type="match status" value="1"/>
</dbReference>
<evidence type="ECO:0000259" key="2">
    <source>
        <dbReference type="Pfam" id="PF01138"/>
    </source>
</evidence>
<reference evidence="3 4" key="2">
    <citation type="journal article" date="2008" name="Nature">
        <title>The Phaeodactylum genome reveals the evolutionary history of diatom genomes.</title>
        <authorList>
            <person name="Bowler C."/>
            <person name="Allen A.E."/>
            <person name="Badger J.H."/>
            <person name="Grimwood J."/>
            <person name="Jabbari K."/>
            <person name="Kuo A."/>
            <person name="Maheswari U."/>
            <person name="Martens C."/>
            <person name="Maumus F."/>
            <person name="Otillar R.P."/>
            <person name="Rayko E."/>
            <person name="Salamov A."/>
            <person name="Vandepoele K."/>
            <person name="Beszteri B."/>
            <person name="Gruber A."/>
            <person name="Heijde M."/>
            <person name="Katinka M."/>
            <person name="Mock T."/>
            <person name="Valentin K."/>
            <person name="Verret F."/>
            <person name="Berges J.A."/>
            <person name="Brownlee C."/>
            <person name="Cadoret J.P."/>
            <person name="Chiovitti A."/>
            <person name="Choi C.J."/>
            <person name="Coesel S."/>
            <person name="De Martino A."/>
            <person name="Detter J.C."/>
            <person name="Durkin C."/>
            <person name="Falciatore A."/>
            <person name="Fournet J."/>
            <person name="Haruta M."/>
            <person name="Huysman M.J."/>
            <person name="Jenkins B.D."/>
            <person name="Jiroutova K."/>
            <person name="Jorgensen R.E."/>
            <person name="Joubert Y."/>
            <person name="Kaplan A."/>
            <person name="Kroger N."/>
            <person name="Kroth P.G."/>
            <person name="La Roche J."/>
            <person name="Lindquist E."/>
            <person name="Lommer M."/>
            <person name="Martin-Jezequel V."/>
            <person name="Lopez P.J."/>
            <person name="Lucas S."/>
            <person name="Mangogna M."/>
            <person name="McGinnis K."/>
            <person name="Medlin L.K."/>
            <person name="Montsant A."/>
            <person name="Oudot-Le Secq M.P."/>
            <person name="Napoli C."/>
            <person name="Obornik M."/>
            <person name="Parker M.S."/>
            <person name="Petit J.L."/>
            <person name="Porcel B.M."/>
            <person name="Poulsen N."/>
            <person name="Robison M."/>
            <person name="Rychlewski L."/>
            <person name="Rynearson T.A."/>
            <person name="Schmutz J."/>
            <person name="Shapiro H."/>
            <person name="Siaut M."/>
            <person name="Stanley M."/>
            <person name="Sussman M.R."/>
            <person name="Taylor A.R."/>
            <person name="Vardi A."/>
            <person name="von Dassow P."/>
            <person name="Vyverman W."/>
            <person name="Willis A."/>
            <person name="Wyrwicz L.S."/>
            <person name="Rokhsar D.S."/>
            <person name="Weissenbach J."/>
            <person name="Armbrust E.V."/>
            <person name="Green B.R."/>
            <person name="Van de Peer Y."/>
            <person name="Grigoriev I.V."/>
        </authorList>
    </citation>
    <scope>NUCLEOTIDE SEQUENCE [LARGE SCALE GENOMIC DNA]</scope>
    <source>
        <strain evidence="3 4">CCMP1335</strain>
    </source>
</reference>
<protein>
    <recommendedName>
        <fullName evidence="2">Exoribonuclease phosphorolytic domain-containing protein</fullName>
    </recommendedName>
</protein>
<organism evidence="3 4">
    <name type="scientific">Thalassiosira pseudonana</name>
    <name type="common">Marine diatom</name>
    <name type="synonym">Cyclotella nana</name>
    <dbReference type="NCBI Taxonomy" id="35128"/>
    <lineage>
        <taxon>Eukaryota</taxon>
        <taxon>Sar</taxon>
        <taxon>Stramenopiles</taxon>
        <taxon>Ochrophyta</taxon>
        <taxon>Bacillariophyta</taxon>
        <taxon>Coscinodiscophyceae</taxon>
        <taxon>Thalassiosirophycidae</taxon>
        <taxon>Thalassiosirales</taxon>
        <taxon>Thalassiosiraceae</taxon>
        <taxon>Thalassiosira</taxon>
    </lineage>
</organism>
<dbReference type="SUPFAM" id="SSF54211">
    <property type="entry name" value="Ribosomal protein S5 domain 2-like"/>
    <property type="match status" value="1"/>
</dbReference>
<dbReference type="STRING" id="35128.B8C2Q7"/>
<evidence type="ECO:0000313" key="4">
    <source>
        <dbReference type="Proteomes" id="UP000001449"/>
    </source>
</evidence>
<dbReference type="HOGENOM" id="CLU_1791997_0_0_1"/>
<dbReference type="FunCoup" id="B8C2Q7">
    <property type="interactions" value="19"/>
</dbReference>
<dbReference type="GO" id="GO:0000177">
    <property type="term" value="C:cytoplasmic exosome (RNase complex)"/>
    <property type="evidence" value="ECO:0000318"/>
    <property type="project" value="GO_Central"/>
</dbReference>
<comment type="similarity">
    <text evidence="1">Belongs to the RNase PH family.</text>
</comment>
<dbReference type="InterPro" id="IPR020568">
    <property type="entry name" value="Ribosomal_Su5_D2-typ_SF"/>
</dbReference>
<dbReference type="Proteomes" id="UP000001449">
    <property type="component" value="Chromosome 5"/>
</dbReference>
<dbReference type="InterPro" id="IPR001247">
    <property type="entry name" value="ExoRNase_PH_dom1"/>
</dbReference>
<dbReference type="PANTHER" id="PTHR11953:SF0">
    <property type="entry name" value="EXOSOME COMPLEX COMPONENT RRP41"/>
    <property type="match status" value="1"/>
</dbReference>
<sequence length="145" mass="15225">MSYNRPSQRKPTTLRPLSAELSPLHRADGSASLKCGNTHIMVAIHGPIAPRISHREKYDRAVVNVAFSKGLMMMAGSAAGGGSSGDVVEHDTADGDALSSCIMLEKYPRCVIQVVIQIVQADGSVLGSATNCAVMALMDAGVAMR</sequence>
<name>B8C2Q7_THAPS</name>
<dbReference type="GO" id="GO:0003723">
    <property type="term" value="F:RNA binding"/>
    <property type="evidence" value="ECO:0000318"/>
    <property type="project" value="GO_Central"/>
</dbReference>
<dbReference type="GO" id="GO:0005730">
    <property type="term" value="C:nucleolus"/>
    <property type="evidence" value="ECO:0000318"/>
    <property type="project" value="GO_Central"/>
</dbReference>